<organism evidence="2 3">
    <name type="scientific">Paenibacillus athensensis</name>
    <dbReference type="NCBI Taxonomy" id="1967502"/>
    <lineage>
        <taxon>Bacteria</taxon>
        <taxon>Bacillati</taxon>
        <taxon>Bacillota</taxon>
        <taxon>Bacilli</taxon>
        <taxon>Bacillales</taxon>
        <taxon>Paenibacillaceae</taxon>
        <taxon>Paenibacillus</taxon>
    </lineage>
</organism>
<dbReference type="InterPro" id="IPR054209">
    <property type="entry name" value="DUF6916"/>
</dbReference>
<evidence type="ECO:0000259" key="1">
    <source>
        <dbReference type="Pfam" id="PF21880"/>
    </source>
</evidence>
<sequence>MKTFSDAEALQGSNFQVVVPQGDSLTLEVTQVKDRGSNDAVEQFSIVFKGALDAPLQQGLYQLQHETLGAVDWMLVPVGRDMQGNLYEAVFNLLKNQE</sequence>
<dbReference type="Proteomes" id="UP000298246">
    <property type="component" value="Unassembled WGS sequence"/>
</dbReference>
<evidence type="ECO:0000313" key="2">
    <source>
        <dbReference type="EMBL" id="TFE83649.1"/>
    </source>
</evidence>
<gene>
    <name evidence="2" type="ORF">B5M42_22470</name>
</gene>
<dbReference type="EMBL" id="MYFO01000045">
    <property type="protein sequence ID" value="TFE83649.1"/>
    <property type="molecule type" value="Genomic_DNA"/>
</dbReference>
<dbReference type="AlphaFoldDB" id="A0A4Y8PS10"/>
<dbReference type="RefSeq" id="WP_134756999.1">
    <property type="nucleotide sequence ID" value="NZ_MYFO02000012.1"/>
</dbReference>
<name>A0A4Y8PS10_9BACL</name>
<reference evidence="2 3" key="1">
    <citation type="submission" date="2017-03" db="EMBL/GenBank/DDBJ databases">
        <title>Isolation of Levoglucosan Utilizing Bacteria.</title>
        <authorList>
            <person name="Arya A.S."/>
        </authorList>
    </citation>
    <scope>NUCLEOTIDE SEQUENCE [LARGE SCALE GENOMIC DNA]</scope>
    <source>
        <strain evidence="2 3">MEC069</strain>
    </source>
</reference>
<evidence type="ECO:0000313" key="3">
    <source>
        <dbReference type="Proteomes" id="UP000298246"/>
    </source>
</evidence>
<protein>
    <recommendedName>
        <fullName evidence="1">DUF6916 domain-containing protein</fullName>
    </recommendedName>
</protein>
<keyword evidence="3" id="KW-1185">Reference proteome</keyword>
<comment type="caution">
    <text evidence="2">The sequence shown here is derived from an EMBL/GenBank/DDBJ whole genome shotgun (WGS) entry which is preliminary data.</text>
</comment>
<feature type="domain" description="DUF6916" evidence="1">
    <location>
        <begin position="3"/>
        <end position="91"/>
    </location>
</feature>
<proteinExistence type="predicted"/>
<accession>A0A4Y8PS10</accession>
<dbReference type="OrthoDB" id="2662782at2"/>
<dbReference type="Pfam" id="PF21880">
    <property type="entry name" value="DUF6916"/>
    <property type="match status" value="1"/>
</dbReference>